<keyword evidence="3 5" id="KW-0949">S-adenosyl-L-methionine</keyword>
<gene>
    <name evidence="8" type="primary">NSUN5</name>
    <name evidence="8" type="ORF">SNEC2469_LOCUS32379</name>
</gene>
<dbReference type="Pfam" id="PF01189">
    <property type="entry name" value="Methyltr_RsmB-F"/>
    <property type="match status" value="2"/>
</dbReference>
<dbReference type="Gene3D" id="2.60.120.590">
    <property type="entry name" value="Alpha-ketoglutarate-dependent dioxygenase AlkB-like"/>
    <property type="match status" value="1"/>
</dbReference>
<feature type="binding site" evidence="5">
    <location>
        <begin position="222"/>
        <end position="228"/>
    </location>
    <ligand>
        <name>S-adenosyl-L-methionine</name>
        <dbReference type="ChEBI" id="CHEBI:59789"/>
    </ligand>
</feature>
<evidence type="ECO:0000256" key="3">
    <source>
        <dbReference type="ARBA" id="ARBA00022691"/>
    </source>
</evidence>
<name>A0A813BZY3_9DINO</name>
<dbReference type="PRINTS" id="PR02008">
    <property type="entry name" value="RCMTFAMILY"/>
</dbReference>
<dbReference type="PROSITE" id="PS51686">
    <property type="entry name" value="SAM_MT_RSMB_NOP"/>
    <property type="match status" value="1"/>
</dbReference>
<proteinExistence type="inferred from homology"/>
<keyword evidence="9" id="KW-1185">Reference proteome</keyword>
<feature type="region of interest" description="Disordered" evidence="6">
    <location>
        <begin position="447"/>
        <end position="476"/>
    </location>
</feature>
<sequence length="1077" mass="119613">MAKIYLEAGRVVDDVLSGRSGLKAALYAQQLSSDPRAVCKLSSCTLSNKAAIAEALEFVGLDHHSHGMMLVMAYELLLGHGLRGGGKLRRELEGHAAELWTAFKKSSQHSEVLSEQREAFSSLPRYVRVNRLQLAEDLEILKKRLTKALRRAAGSEPKHSEATRVEVDAVVPNVLRLPADSRRWLRELPEVESGALVLQDRSSCLSALAAGLVPGSFVLDSCAAPGSKTAHAIELLHAQGRLAAFERDPKRAAALLKRLRLLVGFAEKSPKKRKGRHGPEAKSKASVLKWGSQIRGRCWAGATGAEGVEVDVHVGDFLDTNPALPPWNQVDVLIVDPSCSGSGLPEHHLIDATAETGTSRRVQRLAAFQKRILSHALSFPKARTVVYSTCSTLRLENEDVVEEVLCRYPGFEVVEALPWWQNASDPVTHKCRGFFLCRLDRLENLVHGPGDADPQPEQSRRKRKRRLTTSAPRREEIQIASKDNTKASLAFLAVPKAKKGSGLRHAAALRQASPGFTPQEAESAESQKGSQAPKLPPLLWTSRGRGLLRCAKGEAAMEDASKVAEFKSIGGKRTLVSKKSARPSLEKRPLKILPDVPVHVRLGLLPGKWLCQAGVTPDPDLMRLEYKEEDAPPAMDPEQEVVTDRVFSERGQLFCQECWLSSSGVPILHGEDAFFLPAFLCPHEDRGVMERLQTELEAEEKAMSEWHGARHLGLQFESGIPSFDRSLRAQLVRRMEKAFGIKASAVRLNLYRSQQDYKPLHYDRGRDSEGVPQLTVGASFGAVRELTLMHVRSGVTMSFPQGNGDVFAFTPELNEVFMHGGRQTMGSSAQGFYTASGFRQRGILSEVVKPHRRQEVDSCKLGPEDLGTCSSTLRKSASATSFSLSERLRAKAQEATPKTPRRTTQDVEPKVIEVYAHRPGDRPRKVTVERRRKWFEALDVVALLEERGCNFTPDWDREFWLQLDDFNNTEFDIRMPEQWLELGQQPDGSFLPLQAKALRIYETKGSVWEDCTVEGLKDLKDGKGTKEFLVRWASSPEKDLESVGRLRIVIQGEDPEVFADRILYAFQALQKASAVPF</sequence>
<dbReference type="InterPro" id="IPR029063">
    <property type="entry name" value="SAM-dependent_MTases_sf"/>
</dbReference>
<dbReference type="Gene3D" id="3.30.70.1170">
    <property type="entry name" value="Sun protein, domain 3"/>
    <property type="match status" value="1"/>
</dbReference>
<dbReference type="Proteomes" id="UP000601435">
    <property type="component" value="Unassembled WGS sequence"/>
</dbReference>
<dbReference type="InterPro" id="IPR037151">
    <property type="entry name" value="AlkB-like_sf"/>
</dbReference>
<comment type="caution">
    <text evidence="8">The sequence shown here is derived from an EMBL/GenBank/DDBJ whole genome shotgun (WGS) entry which is preliminary data.</text>
</comment>
<dbReference type="GO" id="GO:0070475">
    <property type="term" value="P:rRNA base methylation"/>
    <property type="evidence" value="ECO:0007669"/>
    <property type="project" value="TreeGrafter"/>
</dbReference>
<dbReference type="GO" id="GO:0008173">
    <property type="term" value="F:RNA methyltransferase activity"/>
    <property type="evidence" value="ECO:0007669"/>
    <property type="project" value="InterPro"/>
</dbReference>
<dbReference type="GO" id="GO:0005730">
    <property type="term" value="C:nucleolus"/>
    <property type="evidence" value="ECO:0007669"/>
    <property type="project" value="TreeGrafter"/>
</dbReference>
<dbReference type="InterPro" id="IPR049560">
    <property type="entry name" value="MeTrfase_RsmB-F_NOP2_cat"/>
</dbReference>
<feature type="binding site" evidence="5">
    <location>
        <position position="246"/>
    </location>
    <ligand>
        <name>S-adenosyl-L-methionine</name>
        <dbReference type="ChEBI" id="CHEBI:59789"/>
    </ligand>
</feature>
<evidence type="ECO:0000256" key="1">
    <source>
        <dbReference type="ARBA" id="ARBA00022603"/>
    </source>
</evidence>
<comment type="caution">
    <text evidence="5">Lacks conserved residue(s) required for the propagation of feature annotation.</text>
</comment>
<dbReference type="SUPFAM" id="SSF53335">
    <property type="entry name" value="S-adenosyl-L-methionine-dependent methyltransferases"/>
    <property type="match status" value="1"/>
</dbReference>
<dbReference type="EMBL" id="CAJNJA010081752">
    <property type="protein sequence ID" value="CAE7930755.1"/>
    <property type="molecule type" value="Genomic_DNA"/>
</dbReference>
<evidence type="ECO:0000256" key="4">
    <source>
        <dbReference type="ARBA" id="ARBA00022884"/>
    </source>
</evidence>
<keyword evidence="2 5" id="KW-0808">Transferase</keyword>
<reference evidence="8" key="1">
    <citation type="submission" date="2021-02" db="EMBL/GenBank/DDBJ databases">
        <authorList>
            <person name="Dougan E. K."/>
            <person name="Rhodes N."/>
            <person name="Thang M."/>
            <person name="Chan C."/>
        </authorList>
    </citation>
    <scope>NUCLEOTIDE SEQUENCE</scope>
</reference>
<dbReference type="GO" id="GO:0003723">
    <property type="term" value="F:RNA binding"/>
    <property type="evidence" value="ECO:0007669"/>
    <property type="project" value="UniProtKB-UniRule"/>
</dbReference>
<feature type="domain" description="SAM-dependent MTase RsmB/NOP-type" evidence="7">
    <location>
        <begin position="115"/>
        <end position="442"/>
    </location>
</feature>
<feature type="active site" description="Nucleophile" evidence="5">
    <location>
        <position position="390"/>
    </location>
</feature>
<comment type="similarity">
    <text evidence="5">Belongs to the class I-like SAM-binding methyltransferase superfamily. RsmB/NOP family.</text>
</comment>
<dbReference type="InterPro" id="IPR001678">
    <property type="entry name" value="MeTrfase_RsmB-F_NOP2_dom"/>
</dbReference>
<feature type="region of interest" description="Disordered" evidence="6">
    <location>
        <begin position="888"/>
        <end position="907"/>
    </location>
</feature>
<protein>
    <submittedName>
        <fullName evidence="8">NSUN5 protein</fullName>
    </submittedName>
</protein>
<evidence type="ECO:0000259" key="7">
    <source>
        <dbReference type="PROSITE" id="PS51686"/>
    </source>
</evidence>
<evidence type="ECO:0000256" key="5">
    <source>
        <dbReference type="PROSITE-ProRule" id="PRU01023"/>
    </source>
</evidence>
<dbReference type="AlphaFoldDB" id="A0A813BZY3"/>
<feature type="binding site" evidence="5">
    <location>
        <position position="336"/>
    </location>
    <ligand>
        <name>S-adenosyl-L-methionine</name>
        <dbReference type="ChEBI" id="CHEBI:59789"/>
    </ligand>
</feature>
<feature type="region of interest" description="Disordered" evidence="6">
    <location>
        <begin position="516"/>
        <end position="538"/>
    </location>
</feature>
<evidence type="ECO:0000313" key="8">
    <source>
        <dbReference type="EMBL" id="CAE7930755.1"/>
    </source>
</evidence>
<organism evidence="8 9">
    <name type="scientific">Symbiodinium necroappetens</name>
    <dbReference type="NCBI Taxonomy" id="1628268"/>
    <lineage>
        <taxon>Eukaryota</taxon>
        <taxon>Sar</taxon>
        <taxon>Alveolata</taxon>
        <taxon>Dinophyceae</taxon>
        <taxon>Suessiales</taxon>
        <taxon>Symbiodiniaceae</taxon>
        <taxon>Symbiodinium</taxon>
    </lineage>
</organism>
<dbReference type="SUPFAM" id="SSF51197">
    <property type="entry name" value="Clavaminate synthase-like"/>
    <property type="match status" value="1"/>
</dbReference>
<accession>A0A813BZY3</accession>
<dbReference type="InterPro" id="IPR023267">
    <property type="entry name" value="RCMT"/>
</dbReference>
<evidence type="ECO:0000256" key="2">
    <source>
        <dbReference type="ARBA" id="ARBA00022679"/>
    </source>
</evidence>
<evidence type="ECO:0000256" key="6">
    <source>
        <dbReference type="SAM" id="MobiDB-lite"/>
    </source>
</evidence>
<evidence type="ECO:0000313" key="9">
    <source>
        <dbReference type="Proteomes" id="UP000601435"/>
    </source>
</evidence>
<dbReference type="OrthoDB" id="435282at2759"/>
<dbReference type="PANTHER" id="PTHR22807">
    <property type="entry name" value="NOP2 YEAST -RELATED NOL1/NOP2/FMU SUN DOMAIN-CONTAINING"/>
    <property type="match status" value="1"/>
</dbReference>
<keyword evidence="1 5" id="KW-0489">Methyltransferase</keyword>
<dbReference type="Gene3D" id="3.40.50.150">
    <property type="entry name" value="Vaccinia Virus protein VP39"/>
    <property type="match status" value="1"/>
</dbReference>
<keyword evidence="4 5" id="KW-0694">RNA-binding</keyword>
<dbReference type="PANTHER" id="PTHR22807:SF4">
    <property type="entry name" value="28S RRNA (CYTOSINE-C(5))-METHYLTRANSFERASE"/>
    <property type="match status" value="1"/>
</dbReference>